<evidence type="ECO:0000256" key="2">
    <source>
        <dbReference type="ARBA" id="ARBA00023015"/>
    </source>
</evidence>
<evidence type="ECO:0000256" key="1">
    <source>
        <dbReference type="ARBA" id="ARBA00010641"/>
    </source>
</evidence>
<sequence length="161" mass="19215">MTRIQDVYQKYFQDVYLLIYRMSGDRHIAEDITSETFLKAIDAIDQFQGNSDIRTWLCQIAKNSYYSYLRKNKRLIYMDQVAEPVSNENIEQEMVLSEAAHRIEQIWRSLKDPYREVFFLRFFAELSFKEIGASFGKSANWACVTYHRARLQIKSELEGRR</sequence>
<dbReference type="InterPro" id="IPR013249">
    <property type="entry name" value="RNA_pol_sigma70_r4_t2"/>
</dbReference>
<dbReference type="AlphaFoldDB" id="A0A150LCZ8"/>
<accession>A0A150LCZ8</accession>
<dbReference type="InterPro" id="IPR013324">
    <property type="entry name" value="RNA_pol_sigma_r3/r4-like"/>
</dbReference>
<evidence type="ECO:0000256" key="4">
    <source>
        <dbReference type="ARBA" id="ARBA00023125"/>
    </source>
</evidence>
<protein>
    <submittedName>
        <fullName evidence="8">Uncharacterized protein</fullName>
    </submittedName>
</protein>
<dbReference type="RefSeq" id="WP_061569885.1">
    <property type="nucleotide sequence ID" value="NZ_LQYT01000127.1"/>
</dbReference>
<comment type="caution">
    <text evidence="8">The sequence shown here is derived from an EMBL/GenBank/DDBJ whole genome shotgun (WGS) entry which is preliminary data.</text>
</comment>
<keyword evidence="4" id="KW-0238">DNA-binding</keyword>
<dbReference type="Gene3D" id="1.10.1740.10">
    <property type="match status" value="1"/>
</dbReference>
<gene>
    <name evidence="8" type="ORF">B4135_3651</name>
</gene>
<keyword evidence="2" id="KW-0805">Transcription regulation</keyword>
<dbReference type="GO" id="GO:0016987">
    <property type="term" value="F:sigma factor activity"/>
    <property type="evidence" value="ECO:0007669"/>
    <property type="project" value="UniProtKB-KW"/>
</dbReference>
<feature type="domain" description="RNA polymerase sigma-70 region 2" evidence="6">
    <location>
        <begin position="8"/>
        <end position="74"/>
    </location>
</feature>
<dbReference type="Gene3D" id="1.10.10.10">
    <property type="entry name" value="Winged helix-like DNA-binding domain superfamily/Winged helix DNA-binding domain"/>
    <property type="match status" value="1"/>
</dbReference>
<dbReference type="STRING" id="301148.B4135_3651"/>
<keyword evidence="3" id="KW-0731">Sigma factor</keyword>
<evidence type="ECO:0000256" key="3">
    <source>
        <dbReference type="ARBA" id="ARBA00023082"/>
    </source>
</evidence>
<dbReference type="Pfam" id="PF08281">
    <property type="entry name" value="Sigma70_r4_2"/>
    <property type="match status" value="1"/>
</dbReference>
<dbReference type="GO" id="GO:0003677">
    <property type="term" value="F:DNA binding"/>
    <property type="evidence" value="ECO:0007669"/>
    <property type="project" value="UniProtKB-KW"/>
</dbReference>
<organism evidence="8 9">
    <name type="scientific">Caldibacillus debilis</name>
    <dbReference type="NCBI Taxonomy" id="301148"/>
    <lineage>
        <taxon>Bacteria</taxon>
        <taxon>Bacillati</taxon>
        <taxon>Bacillota</taxon>
        <taxon>Bacilli</taxon>
        <taxon>Bacillales</taxon>
        <taxon>Bacillaceae</taxon>
        <taxon>Caldibacillus</taxon>
    </lineage>
</organism>
<evidence type="ECO:0000313" key="9">
    <source>
        <dbReference type="Proteomes" id="UP000075683"/>
    </source>
</evidence>
<feature type="domain" description="RNA polymerase sigma factor 70 region 4 type 2" evidence="7">
    <location>
        <begin position="103"/>
        <end position="152"/>
    </location>
</feature>
<evidence type="ECO:0000259" key="7">
    <source>
        <dbReference type="Pfam" id="PF08281"/>
    </source>
</evidence>
<dbReference type="SUPFAM" id="SSF88659">
    <property type="entry name" value="Sigma3 and sigma4 domains of RNA polymerase sigma factors"/>
    <property type="match status" value="1"/>
</dbReference>
<dbReference type="InterPro" id="IPR036388">
    <property type="entry name" value="WH-like_DNA-bd_sf"/>
</dbReference>
<keyword evidence="5" id="KW-0804">Transcription</keyword>
<comment type="similarity">
    <text evidence="1">Belongs to the sigma-70 factor family. ECF subfamily.</text>
</comment>
<dbReference type="InterPro" id="IPR014284">
    <property type="entry name" value="RNA_pol_sigma-70_dom"/>
</dbReference>
<evidence type="ECO:0000313" key="8">
    <source>
        <dbReference type="EMBL" id="KYD09642.1"/>
    </source>
</evidence>
<dbReference type="Proteomes" id="UP000075683">
    <property type="component" value="Unassembled WGS sequence"/>
</dbReference>
<dbReference type="InterPro" id="IPR039425">
    <property type="entry name" value="RNA_pol_sigma-70-like"/>
</dbReference>
<dbReference type="NCBIfam" id="TIGR02937">
    <property type="entry name" value="sigma70-ECF"/>
    <property type="match status" value="1"/>
</dbReference>
<evidence type="ECO:0000259" key="6">
    <source>
        <dbReference type="Pfam" id="PF04542"/>
    </source>
</evidence>
<dbReference type="InterPro" id="IPR007627">
    <property type="entry name" value="RNA_pol_sigma70_r2"/>
</dbReference>
<dbReference type="InterPro" id="IPR013325">
    <property type="entry name" value="RNA_pol_sigma_r2"/>
</dbReference>
<dbReference type="OrthoDB" id="9795666at2"/>
<name>A0A150LCZ8_9BACI</name>
<reference evidence="8 9" key="1">
    <citation type="submission" date="2016-01" db="EMBL/GenBank/DDBJ databases">
        <title>Draft Genome Sequences of Seven Thermophilic Sporeformers Isolated from Foods.</title>
        <authorList>
            <person name="Berendsen E.M."/>
            <person name="Wells-Bennik M.H."/>
            <person name="Krawcyk A.O."/>
            <person name="De Jong A."/>
            <person name="Holsappel S."/>
            <person name="Eijlander R.T."/>
            <person name="Kuipers O.P."/>
        </authorList>
    </citation>
    <scope>NUCLEOTIDE SEQUENCE [LARGE SCALE GENOMIC DNA]</scope>
    <source>
        <strain evidence="8 9">B4135</strain>
    </source>
</reference>
<dbReference type="Pfam" id="PF04542">
    <property type="entry name" value="Sigma70_r2"/>
    <property type="match status" value="1"/>
</dbReference>
<dbReference type="PANTHER" id="PTHR43133:SF52">
    <property type="entry name" value="ECF RNA POLYMERASE SIGMA FACTOR SIGL"/>
    <property type="match status" value="1"/>
</dbReference>
<evidence type="ECO:0000256" key="5">
    <source>
        <dbReference type="ARBA" id="ARBA00023163"/>
    </source>
</evidence>
<dbReference type="SUPFAM" id="SSF88946">
    <property type="entry name" value="Sigma2 domain of RNA polymerase sigma factors"/>
    <property type="match status" value="1"/>
</dbReference>
<dbReference type="EMBL" id="LQYT01000127">
    <property type="protein sequence ID" value="KYD09642.1"/>
    <property type="molecule type" value="Genomic_DNA"/>
</dbReference>
<dbReference type="GO" id="GO:0006352">
    <property type="term" value="P:DNA-templated transcription initiation"/>
    <property type="evidence" value="ECO:0007669"/>
    <property type="project" value="InterPro"/>
</dbReference>
<dbReference type="PANTHER" id="PTHR43133">
    <property type="entry name" value="RNA POLYMERASE ECF-TYPE SIGMA FACTO"/>
    <property type="match status" value="1"/>
</dbReference>
<proteinExistence type="inferred from homology"/>